<dbReference type="OrthoDB" id="9809287at2"/>
<dbReference type="InterPro" id="IPR020904">
    <property type="entry name" value="Sc_DH/Rdtase_CS"/>
</dbReference>
<keyword evidence="2" id="KW-1185">Reference proteome</keyword>
<dbReference type="STRING" id="1137284.GCA_001418205_01990"/>
<dbReference type="InterPro" id="IPR036291">
    <property type="entry name" value="NAD(P)-bd_dom_sf"/>
</dbReference>
<evidence type="ECO:0000313" key="1">
    <source>
        <dbReference type="EMBL" id="CUB04126.1"/>
    </source>
</evidence>
<dbReference type="EMBL" id="CYHG01000005">
    <property type="protein sequence ID" value="CUB04126.1"/>
    <property type="molecule type" value="Genomic_DNA"/>
</dbReference>
<organism evidence="1 2">
    <name type="scientific">Marinomonas fungiae</name>
    <dbReference type="NCBI Taxonomy" id="1137284"/>
    <lineage>
        <taxon>Bacteria</taxon>
        <taxon>Pseudomonadati</taxon>
        <taxon>Pseudomonadota</taxon>
        <taxon>Gammaproteobacteria</taxon>
        <taxon>Oceanospirillales</taxon>
        <taxon>Oceanospirillaceae</taxon>
        <taxon>Marinomonas</taxon>
    </lineage>
</organism>
<dbReference type="AlphaFoldDB" id="A0A0K6IM13"/>
<dbReference type="Pfam" id="PF13561">
    <property type="entry name" value="adh_short_C2"/>
    <property type="match status" value="2"/>
</dbReference>
<proteinExistence type="predicted"/>
<dbReference type="InterPro" id="IPR002347">
    <property type="entry name" value="SDR_fam"/>
</dbReference>
<dbReference type="PROSITE" id="PS00061">
    <property type="entry name" value="ADH_SHORT"/>
    <property type="match status" value="1"/>
</dbReference>
<dbReference type="RefSeq" id="WP_055463075.1">
    <property type="nucleotide sequence ID" value="NZ_CYHG01000005.1"/>
</dbReference>
<evidence type="ECO:0000313" key="2">
    <source>
        <dbReference type="Proteomes" id="UP000182769"/>
    </source>
</evidence>
<dbReference type="NCBIfam" id="NF009092">
    <property type="entry name" value="PRK12428.1"/>
    <property type="match status" value="1"/>
</dbReference>
<sequence length="262" mass="27631">MLFGKNIVITGAASGIGARTAELASQMGANVICIDINTPKHHYGTFLAGDLSSAEGVAKIVDRLPKEIHALCNVAGVSGEAGADITLRVNFFGLKMLSESIVGKMFSGGSIINVASIAGYGWRTNAKRASAIAHTSGFPENMASFMEQNDIANELGYPISKEALLVWTQLASQQALFKDKSIRVNAVSPGPVETPIINEFRAVLGDDRVNADINKVGRPATPSDIAPAICFLCSDGARWINGHNLATDGGLEAVVNKDTFEL</sequence>
<protein>
    <submittedName>
        <fullName evidence="1">NAD(P)-dependent dehydrogenase, short-chain alcohol dehydrogenase family</fullName>
    </submittedName>
</protein>
<dbReference type="SUPFAM" id="SSF51735">
    <property type="entry name" value="NAD(P)-binding Rossmann-fold domains"/>
    <property type="match status" value="1"/>
</dbReference>
<gene>
    <name evidence="1" type="ORF">Ga0061065_105222</name>
</gene>
<accession>A0A0K6IM13</accession>
<dbReference type="Gene3D" id="3.40.50.720">
    <property type="entry name" value="NAD(P)-binding Rossmann-like Domain"/>
    <property type="match status" value="1"/>
</dbReference>
<dbReference type="PANTHER" id="PTHR43975">
    <property type="entry name" value="ZGC:101858"/>
    <property type="match status" value="1"/>
</dbReference>
<dbReference type="PRINTS" id="PR00081">
    <property type="entry name" value="GDHRDH"/>
</dbReference>
<reference evidence="2" key="1">
    <citation type="submission" date="2015-08" db="EMBL/GenBank/DDBJ databases">
        <authorList>
            <person name="Varghese N."/>
        </authorList>
    </citation>
    <scope>NUCLEOTIDE SEQUENCE [LARGE SCALE GENOMIC DNA]</scope>
    <source>
        <strain evidence="2">JCM 18476</strain>
    </source>
</reference>
<dbReference type="Proteomes" id="UP000182769">
    <property type="component" value="Unassembled WGS sequence"/>
</dbReference>
<dbReference type="PANTHER" id="PTHR43975:SF2">
    <property type="entry name" value="EG:BACR7A4.14 PROTEIN-RELATED"/>
    <property type="match status" value="1"/>
</dbReference>
<name>A0A0K6IM13_9GAMM</name>